<reference evidence="7" key="1">
    <citation type="submission" date="2020-07" db="EMBL/GenBank/DDBJ databases">
        <authorList>
            <person name="Lin J."/>
        </authorList>
    </citation>
    <scope>NUCLEOTIDE SEQUENCE</scope>
</reference>
<evidence type="ECO:0000256" key="2">
    <source>
        <dbReference type="ARBA" id="ARBA00022702"/>
    </source>
</evidence>
<dbReference type="GO" id="GO:0005179">
    <property type="term" value="F:hormone activity"/>
    <property type="evidence" value="ECO:0007669"/>
    <property type="project" value="UniProtKB-KW"/>
</dbReference>
<feature type="chain" id="PRO_5028338085" description="Protein RALF-like 33" evidence="6">
    <location>
        <begin position="32"/>
        <end position="135"/>
    </location>
</feature>
<keyword evidence="2" id="KW-0372">Hormone</keyword>
<protein>
    <recommendedName>
        <fullName evidence="8">Protein RALF-like 33</fullName>
    </recommendedName>
</protein>
<organism evidence="7">
    <name type="scientific">Ananas comosus var. bracteatus</name>
    <name type="common">red pineapple</name>
    <dbReference type="NCBI Taxonomy" id="296719"/>
    <lineage>
        <taxon>Eukaryota</taxon>
        <taxon>Viridiplantae</taxon>
        <taxon>Streptophyta</taxon>
        <taxon>Embryophyta</taxon>
        <taxon>Tracheophyta</taxon>
        <taxon>Spermatophyta</taxon>
        <taxon>Magnoliopsida</taxon>
        <taxon>Liliopsida</taxon>
        <taxon>Poales</taxon>
        <taxon>Bromeliaceae</taxon>
        <taxon>Bromelioideae</taxon>
        <taxon>Ananas</taxon>
    </lineage>
</organism>
<evidence type="ECO:0000313" key="7">
    <source>
        <dbReference type="EMBL" id="CAD1820267.1"/>
    </source>
</evidence>
<feature type="signal peptide" evidence="6">
    <location>
        <begin position="1"/>
        <end position="31"/>
    </location>
</feature>
<accession>A0A6V7NP49</accession>
<evidence type="ECO:0000256" key="6">
    <source>
        <dbReference type="SAM" id="SignalP"/>
    </source>
</evidence>
<dbReference type="EMBL" id="LR862140">
    <property type="protein sequence ID" value="CAD1820267.1"/>
    <property type="molecule type" value="Genomic_DNA"/>
</dbReference>
<evidence type="ECO:0000256" key="5">
    <source>
        <dbReference type="SAM" id="MobiDB-lite"/>
    </source>
</evidence>
<evidence type="ECO:0000256" key="1">
    <source>
        <dbReference type="ARBA" id="ARBA00009178"/>
    </source>
</evidence>
<dbReference type="AlphaFoldDB" id="A0A6V7NP49"/>
<evidence type="ECO:0000256" key="4">
    <source>
        <dbReference type="ARBA" id="ARBA00023157"/>
    </source>
</evidence>
<dbReference type="GO" id="GO:0019722">
    <property type="term" value="P:calcium-mediated signaling"/>
    <property type="evidence" value="ECO:0007669"/>
    <property type="project" value="TreeGrafter"/>
</dbReference>
<keyword evidence="3 6" id="KW-0732">Signal</keyword>
<name>A0A6V7NP49_ANACO</name>
<feature type="region of interest" description="Disordered" evidence="5">
    <location>
        <begin position="52"/>
        <end position="83"/>
    </location>
</feature>
<dbReference type="InterPro" id="IPR008801">
    <property type="entry name" value="RALF"/>
</dbReference>
<dbReference type="PANTHER" id="PTHR33136:SF36">
    <property type="entry name" value="PROTEIN RALF-LIKE 31"/>
    <property type="match status" value="1"/>
</dbReference>
<comment type="similarity">
    <text evidence="1">Belongs to the plant rapid alkalinization factor (RALF) family.</text>
</comment>
<proteinExistence type="inferred from homology"/>
<dbReference type="Pfam" id="PF05498">
    <property type="entry name" value="RALF"/>
    <property type="match status" value="1"/>
</dbReference>
<evidence type="ECO:0000256" key="3">
    <source>
        <dbReference type="ARBA" id="ARBA00022729"/>
    </source>
</evidence>
<evidence type="ECO:0008006" key="8">
    <source>
        <dbReference type="Google" id="ProtNLM"/>
    </source>
</evidence>
<dbReference type="PANTHER" id="PTHR33136">
    <property type="entry name" value="RAPID ALKALINIZATION FACTOR-LIKE"/>
    <property type="match status" value="1"/>
</dbReference>
<gene>
    <name evidence="7" type="ORF">CB5_LOCUS3478</name>
</gene>
<dbReference type="GO" id="GO:0009506">
    <property type="term" value="C:plasmodesma"/>
    <property type="evidence" value="ECO:0007669"/>
    <property type="project" value="TreeGrafter"/>
</dbReference>
<keyword evidence="4" id="KW-1015">Disulfide bond</keyword>
<feature type="compositionally biased region" description="Polar residues" evidence="5">
    <location>
        <begin position="54"/>
        <end position="70"/>
    </location>
</feature>
<sequence length="135" mass="14784">MKESPSILTPLKKRMLSWALLLVCYLLLTPPSPWKCSTSAAEVVLEVKLGSACGGSQQQKQRWRWGQSQSRDSKEGSVGGGTGQKRYISYEALREDVVPCSRAGVPYYNCRALPSANLYARGCEIITGCARDANP</sequence>